<sequence>MTQPLVLKLMKWVRKYYYKGTSPNLAAFTRQVVHLFFLWGKTKGWKWTATAFKLSRLAITRTLAGQELPRPFGISLCKKTNLPMMLPLQVRLGILRKDFVLISYVLTVLQLSRMILGTGVIESYDSITKPCTGSNPFTGASVAIVMKRMGISRIDEPTSFTFPWCSTSGPNGVSIATSFSDLMHIPQDLLECLFTLGGPEFKEKVSSLKGFVETTNGILWKLTKLNPDKTGNLLRRISIKKDKEYKSRPFAIVDYITQSALTPLHDRLYRVLKSIPQDCTFDQNKGFKDLLYGGGPYYSFDLTSATDRFPIFVQEMVLSWLVNEQYASAWVQAMVKLPFRTPEGTEVKFECGQPLGAKSSWAMFTISHHFVVQYCAMVLNIDNPRYKILGDDIVICDHALAAKYLEIMSQLGVEISPVKTHVSENLFEFAKRFGLQSVEISSFPITALISDINNYVSLVATLSTTVCERGNLPLFISGNTPRFWESLLKIGKEDKPRLVNSLVHSAKLLSYLLMSNKPYLVAQSDLLRFAEAAGFGSLTIPQVFAAYKRAVLYMKDREIDKLADMSMRFIRPVQSMLSQIMFLPWRGRVTVDYRKFIPIIDSIDSNKELYLDFRVEFEEANDLVTLNKVLDDHPIRPMPNLNGLQPNRPKLLVGQTRAALLKALVKELTMLAKGEVPE</sequence>
<dbReference type="EMBL" id="KJ462508">
    <property type="protein sequence ID" value="AHX84129.1"/>
    <property type="molecule type" value="Genomic_RNA"/>
</dbReference>
<name>A0A023T5D4_9VIRU</name>
<dbReference type="InterPro" id="IPR008686">
    <property type="entry name" value="RNA_pol_mitovir"/>
</dbReference>
<keyword evidence="3" id="KW-0548">Nucleotidyltransferase</keyword>
<dbReference type="PANTHER" id="PTHR34456">
    <property type="entry name" value="MITOVIRUS RNA-DEPENDENT RNA POLYMERASE"/>
    <property type="match status" value="1"/>
</dbReference>
<evidence type="ECO:0000313" key="4">
    <source>
        <dbReference type="EMBL" id="AHX84129.1"/>
    </source>
</evidence>
<organism evidence="4">
    <name type="scientific">Sclerotinia sclerotiorum mitovirus 2</name>
    <dbReference type="NCBI Taxonomy" id="1133728"/>
    <lineage>
        <taxon>Viruses</taxon>
        <taxon>Riboviria</taxon>
        <taxon>Orthornavirae</taxon>
        <taxon>Lenarviricota</taxon>
        <taxon>Howeltoviricetes</taxon>
        <taxon>Cryppavirales</taxon>
        <taxon>Mitoviridae</taxon>
        <taxon>Unuamitovirus</taxon>
        <taxon>Unuamitovirus scsc2</taxon>
    </lineage>
</organism>
<keyword evidence="1 4" id="KW-0696">RNA-directed RNA polymerase</keyword>
<dbReference type="GO" id="GO:0003968">
    <property type="term" value="F:RNA-directed RNA polymerase activity"/>
    <property type="evidence" value="ECO:0007669"/>
    <property type="project" value="UniProtKB-KW"/>
</dbReference>
<evidence type="ECO:0000256" key="1">
    <source>
        <dbReference type="ARBA" id="ARBA00022484"/>
    </source>
</evidence>
<keyword evidence="2" id="KW-0808">Transferase</keyword>
<proteinExistence type="predicted"/>
<reference evidence="4" key="1">
    <citation type="journal article" date="2014" name="Arch. Virol.">
        <title>Molecular characterisation of novel mitoviruses associated with Sclerotinia sclerotiorum.</title>
        <authorList>
            <person name="Khalifa M.E."/>
            <person name="Pearson M.N."/>
        </authorList>
    </citation>
    <scope>NUCLEOTIDE SEQUENCE</scope>
    <source>
        <strain evidence="4">14563</strain>
    </source>
</reference>
<dbReference type="PANTHER" id="PTHR34456:SF13">
    <property type="entry name" value="REVERSE TRANSCRIPTASE DOMAIN-CONTAINING PROTEIN"/>
    <property type="match status" value="1"/>
</dbReference>
<evidence type="ECO:0000256" key="3">
    <source>
        <dbReference type="ARBA" id="ARBA00022695"/>
    </source>
</evidence>
<dbReference type="InterPro" id="IPR043502">
    <property type="entry name" value="DNA/RNA_pol_sf"/>
</dbReference>
<evidence type="ECO:0000256" key="2">
    <source>
        <dbReference type="ARBA" id="ARBA00022679"/>
    </source>
</evidence>
<dbReference type="Pfam" id="PF05919">
    <property type="entry name" value="Mitovir_RNA_pol"/>
    <property type="match status" value="1"/>
</dbReference>
<protein>
    <submittedName>
        <fullName evidence="4">RNA-dependent RNA polymerase</fullName>
    </submittedName>
</protein>
<accession>A0A023T5D4</accession>
<dbReference type="SUPFAM" id="SSF56672">
    <property type="entry name" value="DNA/RNA polymerases"/>
    <property type="match status" value="1"/>
</dbReference>